<comment type="caution">
    <text evidence="1">The sequence shown here is derived from an EMBL/GenBank/DDBJ whole genome shotgun (WGS) entry which is preliminary data.</text>
</comment>
<proteinExistence type="predicted"/>
<accession>A0A5B7GPS6</accession>
<evidence type="ECO:0000313" key="2">
    <source>
        <dbReference type="Proteomes" id="UP000324222"/>
    </source>
</evidence>
<keyword evidence="2" id="KW-1185">Reference proteome</keyword>
<name>A0A5B7GPS6_PORTR</name>
<gene>
    <name evidence="1" type="ORF">E2C01_053570</name>
</gene>
<sequence>MLSSKPKQLSTTAGPDQTDFLTDLKTACRRHWDTTLTDALQHTTLGHIRQDTRHHWWTYSPNRALDTALTRLRIGHTRLNAHLHRLGMTDSPLPLVRYTA</sequence>
<dbReference type="EMBL" id="VSRR010016664">
    <property type="protein sequence ID" value="MPC59546.1"/>
    <property type="molecule type" value="Genomic_DNA"/>
</dbReference>
<evidence type="ECO:0000313" key="1">
    <source>
        <dbReference type="EMBL" id="MPC59546.1"/>
    </source>
</evidence>
<dbReference type="OrthoDB" id="6371827at2759"/>
<organism evidence="1 2">
    <name type="scientific">Portunus trituberculatus</name>
    <name type="common">Swimming crab</name>
    <name type="synonym">Neptunus trituberculatus</name>
    <dbReference type="NCBI Taxonomy" id="210409"/>
    <lineage>
        <taxon>Eukaryota</taxon>
        <taxon>Metazoa</taxon>
        <taxon>Ecdysozoa</taxon>
        <taxon>Arthropoda</taxon>
        <taxon>Crustacea</taxon>
        <taxon>Multicrustacea</taxon>
        <taxon>Malacostraca</taxon>
        <taxon>Eumalacostraca</taxon>
        <taxon>Eucarida</taxon>
        <taxon>Decapoda</taxon>
        <taxon>Pleocyemata</taxon>
        <taxon>Brachyura</taxon>
        <taxon>Eubrachyura</taxon>
        <taxon>Portunoidea</taxon>
        <taxon>Portunidae</taxon>
        <taxon>Portuninae</taxon>
        <taxon>Portunus</taxon>
    </lineage>
</organism>
<protein>
    <submittedName>
        <fullName evidence="1">Uncharacterized protein</fullName>
    </submittedName>
</protein>
<dbReference type="AlphaFoldDB" id="A0A5B7GPS6"/>
<dbReference type="Proteomes" id="UP000324222">
    <property type="component" value="Unassembled WGS sequence"/>
</dbReference>
<reference evidence="1 2" key="1">
    <citation type="submission" date="2019-05" db="EMBL/GenBank/DDBJ databases">
        <title>Another draft genome of Portunus trituberculatus and its Hox gene families provides insights of decapod evolution.</title>
        <authorList>
            <person name="Jeong J.-H."/>
            <person name="Song I."/>
            <person name="Kim S."/>
            <person name="Choi T."/>
            <person name="Kim D."/>
            <person name="Ryu S."/>
            <person name="Kim W."/>
        </authorList>
    </citation>
    <scope>NUCLEOTIDE SEQUENCE [LARGE SCALE GENOMIC DNA]</scope>
    <source>
        <tissue evidence="1">Muscle</tissue>
    </source>
</reference>